<dbReference type="Pfam" id="PF07993">
    <property type="entry name" value="NAD_binding_4"/>
    <property type="match status" value="1"/>
</dbReference>
<dbReference type="InterPro" id="IPR013120">
    <property type="entry name" value="FAR_NAD-bd"/>
</dbReference>
<dbReference type="Pfam" id="PF13193">
    <property type="entry name" value="AMP-binding_C"/>
    <property type="match status" value="3"/>
</dbReference>
<dbReference type="SUPFAM" id="SSF47336">
    <property type="entry name" value="ACP-like"/>
    <property type="match status" value="3"/>
</dbReference>
<feature type="domain" description="Carrier" evidence="9">
    <location>
        <begin position="3026"/>
        <end position="3099"/>
    </location>
</feature>
<dbReference type="Gene3D" id="3.40.50.720">
    <property type="entry name" value="NAD(P)-binding Rossmann-like Domain"/>
    <property type="match status" value="1"/>
</dbReference>
<dbReference type="InterPro" id="IPR001242">
    <property type="entry name" value="Condensation_dom"/>
</dbReference>
<evidence type="ECO:0000256" key="5">
    <source>
        <dbReference type="ARBA" id="ARBA00022553"/>
    </source>
</evidence>
<dbReference type="SUPFAM" id="SSF51735">
    <property type="entry name" value="NAD(P)-binding Rossmann-fold domains"/>
    <property type="match status" value="1"/>
</dbReference>
<dbReference type="SMART" id="SM00823">
    <property type="entry name" value="PKS_PP"/>
    <property type="match status" value="3"/>
</dbReference>
<dbReference type="Gene3D" id="2.30.38.10">
    <property type="entry name" value="Luciferase, Domain 3"/>
    <property type="match status" value="3"/>
</dbReference>
<dbReference type="GO" id="GO:0016874">
    <property type="term" value="F:ligase activity"/>
    <property type="evidence" value="ECO:0007669"/>
    <property type="project" value="UniProtKB-KW"/>
</dbReference>
<organism evidence="10">
    <name type="scientific">Staphylococcus arlettae</name>
    <dbReference type="NCBI Taxonomy" id="29378"/>
    <lineage>
        <taxon>Bacteria</taxon>
        <taxon>Bacillati</taxon>
        <taxon>Bacillota</taxon>
        <taxon>Bacilli</taxon>
        <taxon>Bacillales</taxon>
        <taxon>Staphylococcaceae</taxon>
        <taxon>Staphylococcus</taxon>
    </lineage>
</organism>
<dbReference type="Pfam" id="PF00501">
    <property type="entry name" value="AMP-binding"/>
    <property type="match status" value="3"/>
</dbReference>
<feature type="domain" description="Carrier" evidence="9">
    <location>
        <begin position="1989"/>
        <end position="2064"/>
    </location>
</feature>
<dbReference type="GO" id="GO:0008610">
    <property type="term" value="P:lipid biosynthetic process"/>
    <property type="evidence" value="ECO:0007669"/>
    <property type="project" value="UniProtKB-ARBA"/>
</dbReference>
<name>A0A1W5QBU8_9STAP</name>
<keyword evidence="4" id="KW-0596">Phosphopantetheine</keyword>
<keyword evidence="5" id="KW-0597">Phosphoprotein</keyword>
<dbReference type="InterPro" id="IPR006162">
    <property type="entry name" value="Ppantetheine_attach_site"/>
</dbReference>
<dbReference type="CDD" id="cd05930">
    <property type="entry name" value="A_NRPS"/>
    <property type="match status" value="3"/>
</dbReference>
<dbReference type="Gene3D" id="3.40.50.980">
    <property type="match status" value="6"/>
</dbReference>
<evidence type="ECO:0000256" key="6">
    <source>
        <dbReference type="ARBA" id="ARBA00022598"/>
    </source>
</evidence>
<sequence length="3519" mass="397717">METKLLSYAQNEILQIEQYYENTSINNIVGIMHMRNGLEYDEINVAFNALVQSHDSFRLQVTRKDGEYKQYLTDFEYRDYPYLDFFEDEVGYNKWRNETARKNIFELDEQLFKCVLLRFPEGHNGLFLLQHHLISDGWSMTLAVNFLIRKLAGKNTEEDARASYLDTIATETKYEQSPRFNKDKQFWLEKLENFENNTLFEKTTLDSAVGKRRSFSLSNADTKRIKDFCENNQISISNLYSSVMLILKYKQTLSQTNSVGLLIHNRDSKKEKISTGVYSRVLPMIVEVDKDLSITEYLNKIKLETFNLLKHRKYPYDYIVEDSGNKKGLLDCFVSFQNTQYNTEFIEDGFSDEWLDSGTNNAPLSLNISNRSSKNGLDIDYDYQIDALNDREVCQLHDTIQNVLNSMINNPEQKISDIEIVTPEEKQQILHTFNDTARALDNSQTFVERFERQVALTPTKTAITYEGTSLSYNELNERANQLAVKLRDANIKPNDFVGIMTNRCLEMMIGIYGILKAGGAYVPIDPNNPSERINYILEDSQPKVLLTDRSIDEAITYNGHVIDLTTDSTLSSLPTENLPHVTQVSDLMYVIYTSGTTGKPKGVMVPYKGVINRLNWMIDEFNVSEQEKVLFKTPFTFDVSVWEIFGWAMVGGQAVLLPSGEESNPAKITKLIEQHDITMVHFVPSMLSVFIDFIKASDNVAAISSVNNVLASGEALKTEHVNRFNERIGSPNETLLIDLYGPTETSIEVIYYPCHADKIYDTIPIGKPIANIQALILNEDNNLLGIGVAGELCIGGVGVTDGYLNRPELTAEQFIDNPYGEGKLYRTGDLAKWSEDGNIEYIGRIDEQVKIRGYRIELGEIESLLRQMDNVSDVAVVAKPVQGSELAICAYLASEEALDFNSTKSLLAKKLPEYMIPSYMMQLEQLPVTANGKLNKKALPDIKIETKTYVAPSTDMEAEIAKTFAQVLNAPQVSVQDSFFEIGGHSLRAISVINDIESRMGIRLPLKAIFEHPSVAQLATVVEAQAKETAGHDIPQATDKPYYLTSSPQKRLYVLHEMTDSPTAYNMPSMLEIRGDVDITRVQEAFQTLVNRHEALRTHFETIDGEPVQVIEEQATISVDYEVAHTEDYDSLLTAFVRPFNLAQAPLLRVKIVKCAEQRFILLFDMHHIISDGLSINIIIKEFSALYQGYALEELKVQYKDYSEWMHTRDLTSQRTYWLEQFKEEAPVLDLPYDHARPNKQNFDGRSITVRMPDETRSAISQLAQTTGSTDYMILLTSFMVLLHKYSRQEDVVIGSPISGRTHKDTENMLGMFVNTLAMRGYPERNKSFNQLLSETKDASIKAFDNQEYPLEALVDEIVEKRDLTRNPLFDVLFTLQNNEQQKLEINNWAIEPKAATHTDAKFDLSMTIEDGEHYDVSLEYASELFEEATIQRMLGHFFEILGNITTNPEQKISDINIVTESEKTTIFNDFNDTQVNLNNTQTFVERFEAQVAKTPEQTAIMYEDASLTYRELNERANQLARVLRAQGVAANHLVGLMTNRRLEMMIGIYGILKAGGAYVPVDPNYPSDRVNYILGDSQPDVLLTDHNLDASIDYDQQVINLTDSAVYENQAKTNLPHATDVTDLMYVIYTSGTTGKPKGVMVPYKGVMNRLNWMIDKYHFSAHDTVLFKTPFTFDVSVWEIFGWAMVGGQAVLLPSGEESNPEKITALLEHHLITMVHFVPSMLGVFIDFIKNTNKQQAIASVNHVLASGEALKPEQVNQFNTIIGTPNNTLLLDLYGPTEASIEVIYYPCHAGQAYDTIPIGKPIANIQAYIMNEDNNLMGIGVPGELCIGGVGVTDGYLNRPDLTQEKFIDNPFGEGKLYRTGDLAKWSAEGNVEYLGRIDEQVKIRGYRIELGEIESTLGQIDGISDVAVIAKAVVGDELSICAYLVSDDAIDIETIKATLGQKLPSYMVPTFMTQLEQLPVTANGKLNKKALPDIKVETKAYVAPTTPEEASITQAFETVLHLEQVSVYDDFFEIGGHSLKAISVVNEIESHLGVRLPLKAIFENPTAAQLAKVVLNSSDNAHTQAIAPAEQKAHYYASSPQKRLYVLNEMVSGQTAYNMPSILEIHGNVDVERVQEAFQALIDRHESLRTHFEAIDGEPVQIINEQAEITVDYEENANPDYDALLEDFVKPFDLAQAPLLRVKIVKQAEQHYILLFDMHHIISDGFSINLIMKEFSALYQNQALAPLTVQYKDYSEWMHNRDMSAQRAFWLAQFEEEAPVLDLPYDRARPNKQSFVGGTVSVDVPAKITQDIHHLAQETGSTDYMILLSSFMVLLHKYSRQEDIVIGSPISGRTHKDTESMLGMFVNTLAMRGYPTRQKTFNQLLAELKETSLQAFDNQEYPLEELVDEIVEKRDLTRNPLFDVLFTLQNNDKQSIDIEDWNIETKEATNTNAKFDLNMTIEEGDTYKVLLEYGQELFDAETVQRMLGHYMEILKNVTQNPQLNIGEIEIITAAEQTEIFEVFNDTAESLNNSQTFVERFEAQVAQTPQQTAITYEGESLTYSELNSRANQLAYRLRELGVQPDDLVGLMTYRRLEMMVGIFGILKAGGAYVPVDPNYPVERIEFMLEDSQPDVLLTDHTLNSELAYDNTVIDLLTTDLTTLPKDNLPHVTDVSNLMYVIYTSGTTGKPKGVLVPYEGVLNRLNWMIDKYNFDESDIILFKTPFTFDVSVWEIFSWAMVGGQAVLLPSGEEVNPEKIMNLIHDHHVTMVHFVPSMLGGFIDYIKSTDNVPSLASLETLLATGEALKPVLANEFNTVIGKRNNTLLVDLYGPTEASIEMLHYPVPHGKTHEVIPIGNPIANVHAHVINEDNKLMGIGVPGELCISGIAVTRGYLNRPELTAEKFIDNPFGDGKLYRTGDLAKWRGDGMVEYLGRMDEQVKIRGYRIELGEIESVLGKMSAITNVAVVAKPMAGSDLALCAYLVAEETLDFEAIKVALNQQLPEYMVPAYMMQLDALPVTVNGKLNKKALPEIEVESATYIEPSNDMETTVAEAFETVLDRERVSIQDSFFEIGGDSIKAIKLTSLLSKSYNISIKDIFELQTVESISKALIERADTNIMAKLSALKEVTVEHEHRFSSDFMKEVNDYKEKSAQQYQAIDKTAVKRDKKVLLTGATGYFGIHVLKDLLARTDFTIYVMVRNSNELSGESKLNNNWQYYFNAQLNSADTSRIHLVEGNIEADGLGFATQTYDYLANNIDIIINAAANVNHFATEASSYDTNVNAINNIVDFAKDQKLKEIHHMSTMSIASGHIEDKKQVTFSEDDIDLGQKPNNVYLDGKIEAEKRLVAYRDEGVETNIYRLGNLQCDSETGIFQKNEENNAFYSIIKSFKKLQKFPNLAHDDVDFTPVDQAAQACNKLILNNQLRNETHHIYNNQLLSLKTLMDVYNDNNHRIDDIQWNDFMDYLMQCIEQGVMSDEINDFLLHTGILDNTLFNKSHFEILDYKTNFVLERLDFQWKPTSTETLEKMINHPKNNF</sequence>
<dbReference type="NCBIfam" id="NF003417">
    <property type="entry name" value="PRK04813.1"/>
    <property type="match status" value="3"/>
</dbReference>
<dbReference type="Gene3D" id="3.30.300.30">
    <property type="match status" value="3"/>
</dbReference>
<dbReference type="GO" id="GO:0043041">
    <property type="term" value="P:amino acid activation for nonribosomal peptide biosynthetic process"/>
    <property type="evidence" value="ECO:0007669"/>
    <property type="project" value="TreeGrafter"/>
</dbReference>
<dbReference type="Gene3D" id="1.10.1200.10">
    <property type="entry name" value="ACP-like"/>
    <property type="match status" value="2"/>
</dbReference>
<dbReference type="CDD" id="cd19531">
    <property type="entry name" value="LCL_NRPS-like"/>
    <property type="match status" value="2"/>
</dbReference>
<evidence type="ECO:0000256" key="2">
    <source>
        <dbReference type="ARBA" id="ARBA00006432"/>
    </source>
</evidence>
<dbReference type="FunFam" id="3.40.50.980:FF:000001">
    <property type="entry name" value="Non-ribosomal peptide synthetase"/>
    <property type="match status" value="3"/>
</dbReference>
<dbReference type="FunFam" id="1.10.1200.10:FF:000005">
    <property type="entry name" value="Nonribosomal peptide synthetase 1"/>
    <property type="match status" value="2"/>
</dbReference>
<dbReference type="PROSITE" id="PS00012">
    <property type="entry name" value="PHOSPHOPANTETHEINE"/>
    <property type="match status" value="1"/>
</dbReference>
<dbReference type="InterPro" id="IPR036291">
    <property type="entry name" value="NAD(P)-bd_dom_sf"/>
</dbReference>
<dbReference type="InterPro" id="IPR009081">
    <property type="entry name" value="PP-bd_ACP"/>
</dbReference>
<dbReference type="InterPro" id="IPR023213">
    <property type="entry name" value="CAT-like_dom_sf"/>
</dbReference>
<dbReference type="InterPro" id="IPR029058">
    <property type="entry name" value="AB_hydrolase_fold"/>
</dbReference>
<evidence type="ECO:0000256" key="8">
    <source>
        <dbReference type="ARBA" id="ARBA00032875"/>
    </source>
</evidence>
<dbReference type="PANTHER" id="PTHR45527:SF1">
    <property type="entry name" value="FATTY ACID SYNTHASE"/>
    <property type="match status" value="1"/>
</dbReference>
<dbReference type="InterPro" id="IPR020845">
    <property type="entry name" value="AMP-binding_CS"/>
</dbReference>
<evidence type="ECO:0000256" key="4">
    <source>
        <dbReference type="ARBA" id="ARBA00022450"/>
    </source>
</evidence>
<dbReference type="FunFam" id="3.40.50.12780:FF:000012">
    <property type="entry name" value="Non-ribosomal peptide synthetase"/>
    <property type="match status" value="3"/>
</dbReference>
<dbReference type="InterPro" id="IPR036736">
    <property type="entry name" value="ACP-like_sf"/>
</dbReference>
<dbReference type="GO" id="GO:0031177">
    <property type="term" value="F:phosphopantetheine binding"/>
    <property type="evidence" value="ECO:0007669"/>
    <property type="project" value="InterPro"/>
</dbReference>
<comment type="similarity">
    <text evidence="2">Belongs to the ATP-dependent AMP-binding enzyme family.</text>
</comment>
<dbReference type="PANTHER" id="PTHR45527">
    <property type="entry name" value="NONRIBOSOMAL PEPTIDE SYNTHETASE"/>
    <property type="match status" value="1"/>
</dbReference>
<proteinExistence type="inferred from homology"/>
<dbReference type="GO" id="GO:0017000">
    <property type="term" value="P:antibiotic biosynthetic process"/>
    <property type="evidence" value="ECO:0007669"/>
    <property type="project" value="UniProtKB-KW"/>
</dbReference>
<dbReference type="InterPro" id="IPR045851">
    <property type="entry name" value="AMP-bd_C_sf"/>
</dbReference>
<dbReference type="InterPro" id="IPR010071">
    <property type="entry name" value="AA_adenyl_dom"/>
</dbReference>
<evidence type="ECO:0000313" key="10">
    <source>
        <dbReference type="EMBL" id="APY23683.1"/>
    </source>
</evidence>
<evidence type="ECO:0000256" key="1">
    <source>
        <dbReference type="ARBA" id="ARBA00001957"/>
    </source>
</evidence>
<dbReference type="PROSITE" id="PS00455">
    <property type="entry name" value="AMP_BINDING"/>
    <property type="match status" value="3"/>
</dbReference>
<evidence type="ECO:0000256" key="3">
    <source>
        <dbReference type="ARBA" id="ARBA00017625"/>
    </source>
</evidence>
<keyword evidence="6" id="KW-0436">Ligase</keyword>
<evidence type="ECO:0000259" key="9">
    <source>
        <dbReference type="PROSITE" id="PS50075"/>
    </source>
</evidence>
<dbReference type="FunFam" id="3.30.300.30:FF:000010">
    <property type="entry name" value="Enterobactin synthetase component F"/>
    <property type="match status" value="1"/>
</dbReference>
<comment type="cofactor">
    <cofactor evidence="1">
        <name>pantetheine 4'-phosphate</name>
        <dbReference type="ChEBI" id="CHEBI:47942"/>
    </cofactor>
</comment>
<dbReference type="GO" id="GO:0044550">
    <property type="term" value="P:secondary metabolite biosynthetic process"/>
    <property type="evidence" value="ECO:0007669"/>
    <property type="project" value="UniProtKB-ARBA"/>
</dbReference>
<dbReference type="Pfam" id="PF00550">
    <property type="entry name" value="PP-binding"/>
    <property type="match status" value="3"/>
</dbReference>
<dbReference type="PROSITE" id="PS50075">
    <property type="entry name" value="CARRIER"/>
    <property type="match status" value="3"/>
</dbReference>
<dbReference type="InterPro" id="IPR000873">
    <property type="entry name" value="AMP-dep_synth/lig_dom"/>
</dbReference>
<dbReference type="Gene3D" id="3.40.50.1820">
    <property type="entry name" value="alpha/beta hydrolase"/>
    <property type="match status" value="1"/>
</dbReference>
<dbReference type="GO" id="GO:0005829">
    <property type="term" value="C:cytosol"/>
    <property type="evidence" value="ECO:0007669"/>
    <property type="project" value="TreeGrafter"/>
</dbReference>
<dbReference type="Gene3D" id="3.30.559.10">
    <property type="entry name" value="Chloramphenicol acetyltransferase-like domain"/>
    <property type="match status" value="3"/>
</dbReference>
<reference evidence="10" key="1">
    <citation type="journal article" date="2017" name="MSphere">
        <title>Novel beta-lactamase blaARL in Staphylococcus arlettae.</title>
        <authorList>
            <person name="Andreis S.N."/>
            <person name="Perreten V."/>
            <person name="Schwendener S."/>
        </authorList>
    </citation>
    <scope>NUCLEOTIDE SEQUENCE</scope>
    <source>
        <strain evidence="10">SAN1670</strain>
    </source>
</reference>
<dbReference type="SUPFAM" id="SSF52777">
    <property type="entry name" value="CoA-dependent acyltransferases"/>
    <property type="match status" value="6"/>
</dbReference>
<feature type="domain" description="Carrier" evidence="9">
    <location>
        <begin position="951"/>
        <end position="1026"/>
    </location>
</feature>
<dbReference type="SUPFAM" id="SSF56801">
    <property type="entry name" value="Acetyl-CoA synthetase-like"/>
    <property type="match status" value="3"/>
</dbReference>
<protein>
    <recommendedName>
        <fullName evidence="3">Putative long chain fatty acid-CoA ligase VraA</fullName>
    </recommendedName>
    <alternativeName>
        <fullName evidence="8">Acyl-CoA synthetase</fullName>
    </alternativeName>
</protein>
<dbReference type="EMBL" id="KY363215">
    <property type="protein sequence ID" value="APY23683.1"/>
    <property type="molecule type" value="Genomic_DNA"/>
</dbReference>
<accession>A0A1W5QBU8</accession>
<dbReference type="Pfam" id="PF00668">
    <property type="entry name" value="Condensation"/>
    <property type="match status" value="3"/>
</dbReference>
<keyword evidence="7" id="KW-0045">Antibiotic biosynthesis</keyword>
<dbReference type="InterPro" id="IPR025110">
    <property type="entry name" value="AMP-bd_C"/>
</dbReference>
<dbReference type="Gene3D" id="3.30.559.30">
    <property type="entry name" value="Nonribosomal peptide synthetase, condensation domain"/>
    <property type="match status" value="3"/>
</dbReference>
<dbReference type="InterPro" id="IPR020806">
    <property type="entry name" value="PKS_PP-bd"/>
</dbReference>
<evidence type="ECO:0000256" key="7">
    <source>
        <dbReference type="ARBA" id="ARBA00023194"/>
    </source>
</evidence>
<dbReference type="NCBIfam" id="TIGR01733">
    <property type="entry name" value="AA-adenyl-dom"/>
    <property type="match status" value="3"/>
</dbReference>